<feature type="transmembrane region" description="Helical" evidence="1">
    <location>
        <begin position="70"/>
        <end position="89"/>
    </location>
</feature>
<dbReference type="Proteomes" id="UP000228484">
    <property type="component" value="Unassembled WGS sequence"/>
</dbReference>
<dbReference type="RefSeq" id="WP_099686030.1">
    <property type="nucleotide sequence ID" value="NZ_NWUW01000026.1"/>
</dbReference>
<dbReference type="EMBL" id="NWUW01000026">
    <property type="protein sequence ID" value="PIE92798.1"/>
    <property type="molecule type" value="Genomic_DNA"/>
</dbReference>
<protein>
    <submittedName>
        <fullName evidence="2">Uncharacterized protein</fullName>
    </submittedName>
</protein>
<evidence type="ECO:0000313" key="2">
    <source>
        <dbReference type="EMBL" id="PIE92798.1"/>
    </source>
</evidence>
<keyword evidence="1" id="KW-0812">Transmembrane</keyword>
<keyword evidence="3" id="KW-1185">Reference proteome</keyword>
<accession>A0A2G6Q7J7</accession>
<reference evidence="2 3" key="1">
    <citation type="submission" date="2017-09" db="EMBL/GenBank/DDBJ databases">
        <title>Biocontrol bacteria screening and application from spent mushroom substrate.</title>
        <authorList>
            <person name="Sun X."/>
        </authorList>
    </citation>
    <scope>NUCLEOTIDE SEQUENCE [LARGE SCALE GENOMIC DNA]</scope>
    <source>
        <strain evidence="2 3">100374</strain>
    </source>
</reference>
<keyword evidence="1" id="KW-0472">Membrane</keyword>
<evidence type="ECO:0000256" key="1">
    <source>
        <dbReference type="SAM" id="Phobius"/>
    </source>
</evidence>
<evidence type="ECO:0000313" key="3">
    <source>
        <dbReference type="Proteomes" id="UP000228484"/>
    </source>
</evidence>
<keyword evidence="1" id="KW-1133">Transmembrane helix</keyword>
<dbReference type="AlphaFoldDB" id="A0A2G6Q7J7"/>
<gene>
    <name evidence="2" type="ORF">CO726_24850</name>
</gene>
<sequence length="105" mass="12214">MFRKMKNKIKNNKHVKKTTGFVGKRIEWSVSNTIGSNWAYYVLWFFIVNIMAFTVIAFILLGVFGMSFTLGKNISLCISVIVSIGYLFYLRQQEKEMNKEGENEI</sequence>
<proteinExistence type="predicted"/>
<organism evidence="2 3">
    <name type="scientific">Bacillus fungorum</name>
    <dbReference type="NCBI Taxonomy" id="2039284"/>
    <lineage>
        <taxon>Bacteria</taxon>
        <taxon>Bacillati</taxon>
        <taxon>Bacillota</taxon>
        <taxon>Bacilli</taxon>
        <taxon>Bacillales</taxon>
        <taxon>Bacillaceae</taxon>
        <taxon>Bacillus</taxon>
    </lineage>
</organism>
<feature type="transmembrane region" description="Helical" evidence="1">
    <location>
        <begin position="38"/>
        <end position="64"/>
    </location>
</feature>
<comment type="caution">
    <text evidence="2">The sequence shown here is derived from an EMBL/GenBank/DDBJ whole genome shotgun (WGS) entry which is preliminary data.</text>
</comment>
<name>A0A2G6Q7J7_9BACI</name>